<dbReference type="InterPro" id="IPR000531">
    <property type="entry name" value="Beta-barrel_TonB"/>
</dbReference>
<evidence type="ECO:0000256" key="6">
    <source>
        <dbReference type="ARBA" id="ARBA00023077"/>
    </source>
</evidence>
<keyword evidence="5" id="KW-0732">Signal</keyword>
<dbReference type="SUPFAM" id="SSF49464">
    <property type="entry name" value="Carboxypeptidase regulatory domain-like"/>
    <property type="match status" value="1"/>
</dbReference>
<feature type="domain" description="TonB-dependent receptor-like beta-barrel" evidence="12">
    <location>
        <begin position="371"/>
        <end position="782"/>
    </location>
</feature>
<evidence type="ECO:0000259" key="12">
    <source>
        <dbReference type="Pfam" id="PF00593"/>
    </source>
</evidence>
<gene>
    <name evidence="14" type="ORF">QU605_07340</name>
</gene>
<dbReference type="Proteomes" id="UP001174839">
    <property type="component" value="Unassembled WGS sequence"/>
</dbReference>
<evidence type="ECO:0000313" key="14">
    <source>
        <dbReference type="EMBL" id="MDM9631277.1"/>
    </source>
</evidence>
<reference evidence="14" key="1">
    <citation type="submission" date="2023-06" db="EMBL/GenBank/DDBJ databases">
        <title>Robiginitalea aurantiacus sp. nov. and Algoriphagus sediminis sp. nov., isolated from coastal sediment.</title>
        <authorList>
            <person name="Zhou Z.Y."/>
            <person name="An J."/>
            <person name="Jia Y.W."/>
            <person name="Du Z.J."/>
        </authorList>
    </citation>
    <scope>NUCLEOTIDE SEQUENCE</scope>
    <source>
        <strain evidence="14">M39</strain>
    </source>
</reference>
<comment type="similarity">
    <text evidence="10 11">Belongs to the TonB-dependent receptor family.</text>
</comment>
<evidence type="ECO:0000256" key="1">
    <source>
        <dbReference type="ARBA" id="ARBA00004571"/>
    </source>
</evidence>
<dbReference type="Gene3D" id="2.40.170.20">
    <property type="entry name" value="TonB-dependent receptor, beta-barrel domain"/>
    <property type="match status" value="1"/>
</dbReference>
<dbReference type="InterPro" id="IPR012910">
    <property type="entry name" value="Plug_dom"/>
</dbReference>
<evidence type="ECO:0000256" key="7">
    <source>
        <dbReference type="ARBA" id="ARBA00023136"/>
    </source>
</evidence>
<dbReference type="CDD" id="cd01347">
    <property type="entry name" value="ligand_gated_channel"/>
    <property type="match status" value="1"/>
</dbReference>
<evidence type="ECO:0000313" key="15">
    <source>
        <dbReference type="Proteomes" id="UP001174839"/>
    </source>
</evidence>
<dbReference type="InterPro" id="IPR008969">
    <property type="entry name" value="CarboxyPept-like_regulatory"/>
</dbReference>
<evidence type="ECO:0000256" key="10">
    <source>
        <dbReference type="PROSITE-ProRule" id="PRU01360"/>
    </source>
</evidence>
<dbReference type="Pfam" id="PF07715">
    <property type="entry name" value="Plug"/>
    <property type="match status" value="1"/>
</dbReference>
<keyword evidence="15" id="KW-1185">Reference proteome</keyword>
<evidence type="ECO:0000256" key="9">
    <source>
        <dbReference type="ARBA" id="ARBA00023237"/>
    </source>
</evidence>
<proteinExistence type="inferred from homology"/>
<keyword evidence="4 10" id="KW-0812">Transmembrane</keyword>
<dbReference type="Pfam" id="PF00593">
    <property type="entry name" value="TonB_dep_Rec_b-barrel"/>
    <property type="match status" value="1"/>
</dbReference>
<dbReference type="PROSITE" id="PS52016">
    <property type="entry name" value="TONB_DEPENDENT_REC_3"/>
    <property type="match status" value="1"/>
</dbReference>
<evidence type="ECO:0000259" key="13">
    <source>
        <dbReference type="Pfam" id="PF07715"/>
    </source>
</evidence>
<evidence type="ECO:0000256" key="2">
    <source>
        <dbReference type="ARBA" id="ARBA00022448"/>
    </source>
</evidence>
<dbReference type="PANTHER" id="PTHR30069">
    <property type="entry name" value="TONB-DEPENDENT OUTER MEMBRANE RECEPTOR"/>
    <property type="match status" value="1"/>
</dbReference>
<dbReference type="InterPro" id="IPR036942">
    <property type="entry name" value="Beta-barrel_TonB_sf"/>
</dbReference>
<evidence type="ECO:0000256" key="8">
    <source>
        <dbReference type="ARBA" id="ARBA00023170"/>
    </source>
</evidence>
<keyword evidence="9 10" id="KW-0998">Cell outer membrane</keyword>
<dbReference type="SUPFAM" id="SSF56935">
    <property type="entry name" value="Porins"/>
    <property type="match status" value="1"/>
</dbReference>
<dbReference type="Gene3D" id="2.170.130.10">
    <property type="entry name" value="TonB-dependent receptor, plug domain"/>
    <property type="match status" value="1"/>
</dbReference>
<protein>
    <submittedName>
        <fullName evidence="14">TonB-dependent receptor</fullName>
    </submittedName>
</protein>
<evidence type="ECO:0000256" key="5">
    <source>
        <dbReference type="ARBA" id="ARBA00022729"/>
    </source>
</evidence>
<dbReference type="InterPro" id="IPR039426">
    <property type="entry name" value="TonB-dep_rcpt-like"/>
</dbReference>
<evidence type="ECO:0000256" key="11">
    <source>
        <dbReference type="RuleBase" id="RU003357"/>
    </source>
</evidence>
<dbReference type="InterPro" id="IPR037066">
    <property type="entry name" value="Plug_dom_sf"/>
</dbReference>
<sequence length="809" mass="91178">MKFFHRQLTLALIAVFGLIAGLRAQQAGVFDRETGEPISDVAVFTEDRSVTALTDFDGYFDLGLFPQGVRIEIRHLSYQTRILSPEGIRRMGGRILLASKPEQLQEIVISISKWEQQKRDIPQKIESISAAEIAKGNPQTSADLLQQSGKVFVQKSQYGGGSPMIRGFATNRVLLSVDGVRMNNAIFRGGNIQNIISIDPFSVKNVEVLFGPGSVIYGSDAIGGVMNFYTKTPRYARTDTLEVQGNAAYRTATASKEQTVHGDIALASQKWAMLTSLTYNSFGDLRMGLHGPDSYLRPGYVVREDGQDVYWPNEDPRTQVPTGYQQWSFMQKVGYRPNNSWSFDLGLHYSRTSDYPRYDRLIRPADNEAGLRSAEWQYGPQIWGMANLQMAHKGTNTFYDRLKLSAAYQYFQESRTDRSFQDPIRYESREQLDAYSLNLDFENRKMGNFNLFYGAEYVFNGVDSKGEEENINTSEQVPGPSRYPDDSSWLSLAAYVNSTYRLKPNLTLLAGLRYSHFWIDADFEQDFYPFPFEDARLNSGALTGSLGLSWFPHENTQITANTSTGFRAPNIDDVGKIFDSEPGSVVVPNPDLQPEYAYNFEIGLRQNVGDKLVLKGSAYYTYLSNALVRRDYTFNGQDTIVYNGVPSKVQAIQNASSAFVYGVEFGFDATLHEFWAFRGNLTLAEGEEEEADGNITAARHVAPTFGNLELAWDKYPWQAGVFMNYNGEIPFDDLALSERAKPFIYAEDANGNPYSPSWYTLNLRASYTLWDRYQLTLTMENLTNQRYRPYSSGIAAAGFNVIAGFNVRI</sequence>
<keyword evidence="2 10" id="KW-0813">Transport</keyword>
<evidence type="ECO:0000256" key="3">
    <source>
        <dbReference type="ARBA" id="ARBA00022452"/>
    </source>
</evidence>
<keyword evidence="6 11" id="KW-0798">TonB box</keyword>
<dbReference type="EMBL" id="JAUDUY010000003">
    <property type="protein sequence ID" value="MDM9631277.1"/>
    <property type="molecule type" value="Genomic_DNA"/>
</dbReference>
<comment type="caution">
    <text evidence="14">The sequence shown here is derived from an EMBL/GenBank/DDBJ whole genome shotgun (WGS) entry which is preliminary data.</text>
</comment>
<name>A0ABT7WED6_9FLAO</name>
<keyword evidence="8 14" id="KW-0675">Receptor</keyword>
<accession>A0ABT7WED6</accession>
<organism evidence="14 15">
    <name type="scientific">Robiginitalea aurantiaca</name>
    <dbReference type="NCBI Taxonomy" id="3056915"/>
    <lineage>
        <taxon>Bacteria</taxon>
        <taxon>Pseudomonadati</taxon>
        <taxon>Bacteroidota</taxon>
        <taxon>Flavobacteriia</taxon>
        <taxon>Flavobacteriales</taxon>
        <taxon>Flavobacteriaceae</taxon>
        <taxon>Robiginitalea</taxon>
    </lineage>
</organism>
<feature type="domain" description="TonB-dependent receptor plug" evidence="13">
    <location>
        <begin position="118"/>
        <end position="225"/>
    </location>
</feature>
<keyword evidence="7 10" id="KW-0472">Membrane</keyword>
<dbReference type="RefSeq" id="WP_289724636.1">
    <property type="nucleotide sequence ID" value="NZ_JAUDUY010000003.1"/>
</dbReference>
<comment type="subcellular location">
    <subcellularLocation>
        <location evidence="1 10">Cell outer membrane</location>
        <topology evidence="1 10">Multi-pass membrane protein</topology>
    </subcellularLocation>
</comment>
<dbReference type="PANTHER" id="PTHR30069:SF29">
    <property type="entry name" value="HEMOGLOBIN AND HEMOGLOBIN-HAPTOGLOBIN-BINDING PROTEIN 1-RELATED"/>
    <property type="match status" value="1"/>
</dbReference>
<keyword evidence="3 10" id="KW-1134">Transmembrane beta strand</keyword>
<evidence type="ECO:0000256" key="4">
    <source>
        <dbReference type="ARBA" id="ARBA00022692"/>
    </source>
</evidence>